<dbReference type="Pfam" id="PF03297">
    <property type="entry name" value="Ribosomal_S25"/>
    <property type="match status" value="1"/>
</dbReference>
<dbReference type="AlphaFoldDB" id="A0A7R9KX26"/>
<evidence type="ECO:0000256" key="1">
    <source>
        <dbReference type="ARBA" id="ARBA00009106"/>
    </source>
</evidence>
<evidence type="ECO:0000256" key="2">
    <source>
        <dbReference type="ARBA" id="ARBA00022980"/>
    </source>
</evidence>
<feature type="compositionally biased region" description="Basic residues" evidence="5">
    <location>
        <begin position="131"/>
        <end position="140"/>
    </location>
</feature>
<dbReference type="EMBL" id="OC863387">
    <property type="protein sequence ID" value="CAD7630967.1"/>
    <property type="molecule type" value="Genomic_DNA"/>
</dbReference>
<name>A0A7R9KX26_9ACAR</name>
<protein>
    <recommendedName>
        <fullName evidence="4">40S ribosomal protein S25</fullName>
    </recommendedName>
</protein>
<keyword evidence="7" id="KW-1185">Reference proteome</keyword>
<feature type="region of interest" description="Disordered" evidence="5">
    <location>
        <begin position="109"/>
        <end position="140"/>
    </location>
</feature>
<comment type="similarity">
    <text evidence="1 4">Belongs to the eukaryotic ribosomal protein eS25 family.</text>
</comment>
<dbReference type="GO" id="GO:1990904">
    <property type="term" value="C:ribonucleoprotein complex"/>
    <property type="evidence" value="ECO:0007669"/>
    <property type="project" value="UniProtKB-KW"/>
</dbReference>
<feature type="region of interest" description="Disordered" evidence="5">
    <location>
        <begin position="1"/>
        <end position="35"/>
    </location>
</feature>
<feature type="compositionally biased region" description="Basic residues" evidence="5">
    <location>
        <begin position="26"/>
        <end position="35"/>
    </location>
</feature>
<evidence type="ECO:0000256" key="5">
    <source>
        <dbReference type="SAM" id="MobiDB-lite"/>
    </source>
</evidence>
<proteinExistence type="inferred from homology"/>
<dbReference type="FunFam" id="1.10.10.10:FF:000166">
    <property type="entry name" value="40S ribosomal protein S25"/>
    <property type="match status" value="1"/>
</dbReference>
<evidence type="ECO:0000256" key="3">
    <source>
        <dbReference type="ARBA" id="ARBA00023274"/>
    </source>
</evidence>
<dbReference type="Gene3D" id="3.30.63.20">
    <property type="match status" value="1"/>
</dbReference>
<gene>
    <name evidence="6" type="ORF">OSB1V03_LOCUS11378</name>
</gene>
<dbReference type="InterPro" id="IPR004977">
    <property type="entry name" value="Ribosomal_eS25"/>
</dbReference>
<sequence>MPPKGDKGKKDAKAPAKKKEGSGGGKAKKKKWSKGKVRDKLNNLVLFDKGTYDKFVKEVPSYKLITPSVVSERLKIRGSLARKALLELHEKGLIRQVIKHHSQTIYTRTTKADDAAEEEAAAEAAAEAGKGGKKGKKEKS</sequence>
<dbReference type="FunFam" id="3.30.63.20:FF:000001">
    <property type="entry name" value="40S ribosomal protein S25"/>
    <property type="match status" value="1"/>
</dbReference>
<evidence type="ECO:0000313" key="6">
    <source>
        <dbReference type="EMBL" id="CAD7630967.1"/>
    </source>
</evidence>
<dbReference type="EMBL" id="CAJPIZ010008812">
    <property type="protein sequence ID" value="CAG2111397.1"/>
    <property type="molecule type" value="Genomic_DNA"/>
</dbReference>
<accession>A0A7R9KX26</accession>
<organism evidence="6">
    <name type="scientific">Medioppia subpectinata</name>
    <dbReference type="NCBI Taxonomy" id="1979941"/>
    <lineage>
        <taxon>Eukaryota</taxon>
        <taxon>Metazoa</taxon>
        <taxon>Ecdysozoa</taxon>
        <taxon>Arthropoda</taxon>
        <taxon>Chelicerata</taxon>
        <taxon>Arachnida</taxon>
        <taxon>Acari</taxon>
        <taxon>Acariformes</taxon>
        <taxon>Sarcoptiformes</taxon>
        <taxon>Oribatida</taxon>
        <taxon>Brachypylina</taxon>
        <taxon>Oppioidea</taxon>
        <taxon>Oppiidae</taxon>
        <taxon>Medioppia</taxon>
    </lineage>
</organism>
<dbReference type="GO" id="GO:0003735">
    <property type="term" value="F:structural constituent of ribosome"/>
    <property type="evidence" value="ECO:0007669"/>
    <property type="project" value="UniProtKB-ARBA"/>
</dbReference>
<evidence type="ECO:0000256" key="4">
    <source>
        <dbReference type="RuleBase" id="RU366057"/>
    </source>
</evidence>
<dbReference type="Proteomes" id="UP000759131">
    <property type="component" value="Unassembled WGS sequence"/>
</dbReference>
<keyword evidence="3 4" id="KW-0687">Ribonucleoprotein</keyword>
<keyword evidence="2 4" id="KW-0689">Ribosomal protein</keyword>
<dbReference type="GO" id="GO:0022626">
    <property type="term" value="C:cytosolic ribosome"/>
    <property type="evidence" value="ECO:0007669"/>
    <property type="project" value="UniProtKB-ARBA"/>
</dbReference>
<feature type="compositionally biased region" description="Basic and acidic residues" evidence="5">
    <location>
        <begin position="1"/>
        <end position="21"/>
    </location>
</feature>
<reference evidence="6" key="1">
    <citation type="submission" date="2020-11" db="EMBL/GenBank/DDBJ databases">
        <authorList>
            <person name="Tran Van P."/>
        </authorList>
    </citation>
    <scope>NUCLEOTIDE SEQUENCE</scope>
</reference>
<evidence type="ECO:0000313" key="7">
    <source>
        <dbReference type="Proteomes" id="UP000759131"/>
    </source>
</evidence>
<dbReference type="PANTHER" id="PTHR12850">
    <property type="entry name" value="40S RIBOSOMAL PROTEIN S25"/>
    <property type="match status" value="1"/>
</dbReference>
<dbReference type="OrthoDB" id="10263513at2759"/>